<dbReference type="InterPro" id="IPR025322">
    <property type="entry name" value="PADRE_dom"/>
</dbReference>
<dbReference type="EMBL" id="JANAVB010027997">
    <property type="protein sequence ID" value="KAJ6817342.1"/>
    <property type="molecule type" value="Genomic_DNA"/>
</dbReference>
<organism evidence="1 2">
    <name type="scientific">Iris pallida</name>
    <name type="common">Sweet iris</name>
    <dbReference type="NCBI Taxonomy" id="29817"/>
    <lineage>
        <taxon>Eukaryota</taxon>
        <taxon>Viridiplantae</taxon>
        <taxon>Streptophyta</taxon>
        <taxon>Embryophyta</taxon>
        <taxon>Tracheophyta</taxon>
        <taxon>Spermatophyta</taxon>
        <taxon>Magnoliopsida</taxon>
        <taxon>Liliopsida</taxon>
        <taxon>Asparagales</taxon>
        <taxon>Iridaceae</taxon>
        <taxon>Iridoideae</taxon>
        <taxon>Irideae</taxon>
        <taxon>Iris</taxon>
    </lineage>
</organism>
<protein>
    <submittedName>
        <fullName evidence="1">Uncharacterized protein</fullName>
    </submittedName>
</protein>
<proteinExistence type="predicted"/>
<dbReference type="AlphaFoldDB" id="A0AAX6FLV4"/>
<accession>A0AAX6FLV4</accession>
<dbReference type="Pfam" id="PF14009">
    <property type="entry name" value="PADRE"/>
    <property type="match status" value="1"/>
</dbReference>
<dbReference type="PANTHER" id="PTHR33148">
    <property type="entry name" value="PLASTID MOVEMENT IMPAIRED PROTEIN-RELATED"/>
    <property type="match status" value="1"/>
</dbReference>
<dbReference type="PANTHER" id="PTHR33148:SF46">
    <property type="entry name" value="EMB|CAB85509.1"/>
    <property type="match status" value="1"/>
</dbReference>
<gene>
    <name evidence="1" type="ORF">M6B38_412360</name>
</gene>
<evidence type="ECO:0000313" key="1">
    <source>
        <dbReference type="EMBL" id="KAJ6817342.1"/>
    </source>
</evidence>
<evidence type="ECO:0000313" key="2">
    <source>
        <dbReference type="Proteomes" id="UP001140949"/>
    </source>
</evidence>
<keyword evidence="2" id="KW-1185">Reference proteome</keyword>
<reference evidence="1" key="2">
    <citation type="submission" date="2023-04" db="EMBL/GenBank/DDBJ databases">
        <authorList>
            <person name="Bruccoleri R.E."/>
            <person name="Oakeley E.J."/>
            <person name="Faust A.-M."/>
            <person name="Dessus-Babus S."/>
            <person name="Altorfer M."/>
            <person name="Burckhardt D."/>
            <person name="Oertli M."/>
            <person name="Naumann U."/>
            <person name="Petersen F."/>
            <person name="Wong J."/>
        </authorList>
    </citation>
    <scope>NUCLEOTIDE SEQUENCE</scope>
    <source>
        <strain evidence="1">GSM-AAB239-AS_SAM_17_03QT</strain>
        <tissue evidence="1">Leaf</tissue>
    </source>
</reference>
<comment type="caution">
    <text evidence="1">The sequence shown here is derived from an EMBL/GenBank/DDBJ whole genome shotgun (WGS) entry which is preliminary data.</text>
</comment>
<dbReference type="Proteomes" id="UP001140949">
    <property type="component" value="Unassembled WGS sequence"/>
</dbReference>
<reference evidence="1" key="1">
    <citation type="journal article" date="2023" name="GigaByte">
        <title>Genome assembly of the bearded iris, Iris pallida Lam.</title>
        <authorList>
            <person name="Bruccoleri R.E."/>
            <person name="Oakeley E.J."/>
            <person name="Faust A.M.E."/>
            <person name="Altorfer M."/>
            <person name="Dessus-Babus S."/>
            <person name="Burckhardt D."/>
            <person name="Oertli M."/>
            <person name="Naumann U."/>
            <person name="Petersen F."/>
            <person name="Wong J."/>
        </authorList>
    </citation>
    <scope>NUCLEOTIDE SEQUENCE</scope>
    <source>
        <strain evidence="1">GSM-AAB239-AS_SAM_17_03QT</strain>
    </source>
</reference>
<sequence length="151" mass="17321">MGNCLVIEGKDVIKIMRIDGKILEYKSPMKVQQVLSEYPGHLITDALPVVRHLDPMADMRGGHLYYLLGAKKEQQAKAGVVRVKVVIRKQELKEILEREGLTLEDMMSQVRRKTKIPGNIKEDRCMGWKPDLESILEENVIYLQSETDFVN</sequence>
<name>A0AAX6FLV4_IRIPA</name>